<dbReference type="EMBL" id="ANOF01000085">
    <property type="protein sequence ID" value="EMI26785.1"/>
    <property type="molecule type" value="Genomic_DNA"/>
</dbReference>
<dbReference type="PATRIC" id="fig|1263868.3.peg.2904"/>
<dbReference type="CDD" id="cd14014">
    <property type="entry name" value="STKc_PknB_like"/>
    <property type="match status" value="1"/>
</dbReference>
<dbReference type="PANTHER" id="PTHR43289:SF34">
    <property type="entry name" value="SERINE_THREONINE-PROTEIN KINASE YBDM-RELATED"/>
    <property type="match status" value="1"/>
</dbReference>
<evidence type="ECO:0000313" key="9">
    <source>
        <dbReference type="Proteomes" id="UP000011996"/>
    </source>
</evidence>
<dbReference type="Proteomes" id="UP000011996">
    <property type="component" value="Unassembled WGS sequence"/>
</dbReference>
<feature type="binding site" evidence="5">
    <location>
        <position position="151"/>
    </location>
    <ligand>
        <name>ATP</name>
        <dbReference type="ChEBI" id="CHEBI:30616"/>
    </ligand>
</feature>
<evidence type="ECO:0000256" key="5">
    <source>
        <dbReference type="PROSITE-ProRule" id="PRU10141"/>
    </source>
</evidence>
<proteinExistence type="predicted"/>
<dbReference type="InterPro" id="IPR008271">
    <property type="entry name" value="Ser/Thr_kinase_AS"/>
</dbReference>
<organism evidence="8 9">
    <name type="scientific">Rhodopirellula europaea SH398</name>
    <dbReference type="NCBI Taxonomy" id="1263868"/>
    <lineage>
        <taxon>Bacteria</taxon>
        <taxon>Pseudomonadati</taxon>
        <taxon>Planctomycetota</taxon>
        <taxon>Planctomycetia</taxon>
        <taxon>Pirellulales</taxon>
        <taxon>Pirellulaceae</taxon>
        <taxon>Rhodopirellula</taxon>
    </lineage>
</organism>
<protein>
    <submittedName>
        <fullName evidence="8">Serine/threonine-protein kinase</fullName>
        <ecNumber evidence="8">2.7.-.-</ecNumber>
    </submittedName>
</protein>
<dbReference type="AlphaFoldDB" id="M5S5M3"/>
<gene>
    <name evidence="8" type="ORF">RESH_02678</name>
</gene>
<dbReference type="GO" id="GO:0005524">
    <property type="term" value="F:ATP binding"/>
    <property type="evidence" value="ECO:0007669"/>
    <property type="project" value="UniProtKB-UniRule"/>
</dbReference>
<reference evidence="8 9" key="1">
    <citation type="journal article" date="2013" name="Mar. Genomics">
        <title>Expression of sulfatases in Rhodopirellula baltica and the diversity of sulfatases in the genus Rhodopirellula.</title>
        <authorList>
            <person name="Wegner C.E."/>
            <person name="Richter-Heitmann T."/>
            <person name="Klindworth A."/>
            <person name="Klockow C."/>
            <person name="Richter M."/>
            <person name="Achstetter T."/>
            <person name="Glockner F.O."/>
            <person name="Harder J."/>
        </authorList>
    </citation>
    <scope>NUCLEOTIDE SEQUENCE [LARGE SCALE GENOMIC DNA]</scope>
    <source>
        <strain evidence="8 9">SH398</strain>
    </source>
</reference>
<accession>M5S5M3</accession>
<dbReference type="PROSITE" id="PS00107">
    <property type="entry name" value="PROTEIN_KINASE_ATP"/>
    <property type="match status" value="1"/>
</dbReference>
<dbReference type="PANTHER" id="PTHR43289">
    <property type="entry name" value="MITOGEN-ACTIVATED PROTEIN KINASE KINASE KINASE 20-RELATED"/>
    <property type="match status" value="1"/>
</dbReference>
<keyword evidence="2 5" id="KW-0547">Nucleotide-binding</keyword>
<dbReference type="PROSITE" id="PS50011">
    <property type="entry name" value="PROTEIN_KINASE_DOM"/>
    <property type="match status" value="1"/>
</dbReference>
<evidence type="ECO:0000256" key="1">
    <source>
        <dbReference type="ARBA" id="ARBA00022679"/>
    </source>
</evidence>
<dbReference type="InterPro" id="IPR000719">
    <property type="entry name" value="Prot_kinase_dom"/>
</dbReference>
<dbReference type="PROSITE" id="PS00108">
    <property type="entry name" value="PROTEIN_KINASE_ST"/>
    <property type="match status" value="1"/>
</dbReference>
<dbReference type="InterPro" id="IPR011009">
    <property type="entry name" value="Kinase-like_dom_sf"/>
</dbReference>
<evidence type="ECO:0000256" key="2">
    <source>
        <dbReference type="ARBA" id="ARBA00022741"/>
    </source>
</evidence>
<evidence type="ECO:0000256" key="4">
    <source>
        <dbReference type="ARBA" id="ARBA00022840"/>
    </source>
</evidence>
<evidence type="ECO:0000259" key="7">
    <source>
        <dbReference type="PROSITE" id="PS50011"/>
    </source>
</evidence>
<dbReference type="Gene3D" id="3.30.200.20">
    <property type="entry name" value="Phosphorylase Kinase, domain 1"/>
    <property type="match status" value="1"/>
</dbReference>
<name>M5S5M3_9BACT</name>
<feature type="region of interest" description="Disordered" evidence="6">
    <location>
        <begin position="407"/>
        <end position="431"/>
    </location>
</feature>
<evidence type="ECO:0000313" key="8">
    <source>
        <dbReference type="EMBL" id="EMI26785.1"/>
    </source>
</evidence>
<comment type="caution">
    <text evidence="8">The sequence shown here is derived from an EMBL/GenBank/DDBJ whole genome shotgun (WGS) entry which is preliminary data.</text>
</comment>
<dbReference type="SMART" id="SM00220">
    <property type="entry name" value="S_TKc"/>
    <property type="match status" value="1"/>
</dbReference>
<keyword evidence="1 8" id="KW-0808">Transferase</keyword>
<dbReference type="EC" id="2.7.-.-" evidence="8"/>
<dbReference type="GO" id="GO:0004674">
    <property type="term" value="F:protein serine/threonine kinase activity"/>
    <property type="evidence" value="ECO:0007669"/>
    <property type="project" value="TreeGrafter"/>
</dbReference>
<evidence type="ECO:0000256" key="6">
    <source>
        <dbReference type="SAM" id="MobiDB-lite"/>
    </source>
</evidence>
<dbReference type="Pfam" id="PF00069">
    <property type="entry name" value="Pkinase"/>
    <property type="match status" value="1"/>
</dbReference>
<sequence length="948" mass="104766">MSNRRPIQALCGQPIDPSHRKPVMIATSTDCLSVEELNRLLDGQLSTAEFDSASKHVDQCEQCQSRIPEKWEALSPLAKADSEEDSVLAESACQFAVAQLMTAGAKVAHTSADLPIDQIGPYEILGQLGQGGMGMVCLARHNRLKRQCAIKLLPPHRVMEPGWLDRFDREMTTVASLEHPGIVRATDAGTHSGWHYLVMEFLDGMDVGKIAHRLGSLPVADACEIARQSAVALMHVHETGLIHRDVKPSNLMLTRDGTVKLLDLGLVLPGDDPLATDDRLTTVGHLMGTLPAMSPEQLLDSRKVQPASDIYSLGATLYRLISGRWPHANEGGLAARVLAITGESNRSTPPPLSSLEPSVETELETFVGQMMHRHPDQRPSGALVAERLATWSGEANLTALLKRAESTPASDAPITPSLPLAKNPASPPPDNGKHTWTAWMGPLGWFAAAVLLATVVIQIKTDKGLVTVTTDGNDTQVAVEKNVQDSTEETVSRSTEKSLAAGIDSTGGEKIYLGENLDHWLGVFRREQQMERIGQAMQAVELLSRNTIRREEAAQVTLQLADRYGTILVNDNPDQAEIGTGGQTLVNRQYMGYLAQIYPLYFPAPGLFLLGDSLEKGNAQTQLASTVLLHRFISGQYDQWEFPLNRESVRSYLSAASDSSIGQNSFEKLLVQIGEAVQDLQPLASQSMQRNATNYFFTLADEARTARQMAWGSAVRIIEESGPHVSPPDWIAEYVQEQVDEAVADYEHREIDPETEQTKWDYSDPNAPYGFSSGGFGGGAQMITTPAIPDWLLSRELFLSAIEMRKEGRLDLPIQFAAETLAHPRFDWYSMDDSSFNDVVQGLATIDPEAPSLIAFHLDRSFQEMDRQYQASQNAEWLRPLTFLRQRLQEGLASVYTTHVEQPKQAHDRLARLVKSLPNLSMYQQSTDDNKDFWHPMLNDLKQRFESE</sequence>
<keyword evidence="3 8" id="KW-0418">Kinase</keyword>
<dbReference type="SUPFAM" id="SSF56112">
    <property type="entry name" value="Protein kinase-like (PK-like)"/>
    <property type="match status" value="1"/>
</dbReference>
<keyword evidence="4 5" id="KW-0067">ATP-binding</keyword>
<dbReference type="STRING" id="1263868.RESH_02678"/>
<dbReference type="Gene3D" id="1.10.510.10">
    <property type="entry name" value="Transferase(Phosphotransferase) domain 1"/>
    <property type="match status" value="1"/>
</dbReference>
<dbReference type="InterPro" id="IPR017441">
    <property type="entry name" value="Protein_kinase_ATP_BS"/>
</dbReference>
<feature type="domain" description="Protein kinase" evidence="7">
    <location>
        <begin position="122"/>
        <end position="392"/>
    </location>
</feature>
<evidence type="ECO:0000256" key="3">
    <source>
        <dbReference type="ARBA" id="ARBA00022777"/>
    </source>
</evidence>